<dbReference type="AlphaFoldDB" id="A0AAJ1BKN2"/>
<keyword evidence="1" id="KW-0830">Ubiquinone</keyword>
<gene>
    <name evidence="4" type="ORF">MJ923_18825</name>
</gene>
<accession>A0AAJ1BKN2</accession>
<dbReference type="GO" id="GO:0051536">
    <property type="term" value="F:iron-sulfur cluster binding"/>
    <property type="evidence" value="ECO:0007669"/>
    <property type="project" value="InterPro"/>
</dbReference>
<evidence type="ECO:0000256" key="1">
    <source>
        <dbReference type="ARBA" id="ARBA00023075"/>
    </source>
</evidence>
<evidence type="ECO:0000259" key="3">
    <source>
        <dbReference type="Pfam" id="PF00111"/>
    </source>
</evidence>
<feature type="domain" description="2Fe-2S ferredoxin-type" evidence="3">
    <location>
        <begin position="253"/>
        <end position="312"/>
    </location>
</feature>
<dbReference type="Gene3D" id="3.10.20.30">
    <property type="match status" value="1"/>
</dbReference>
<dbReference type="Proteomes" id="UP001297581">
    <property type="component" value="Unassembled WGS sequence"/>
</dbReference>
<proteinExistence type="predicted"/>
<feature type="transmembrane region" description="Helical" evidence="2">
    <location>
        <begin position="194"/>
        <end position="215"/>
    </location>
</feature>
<keyword evidence="5" id="KW-1185">Reference proteome</keyword>
<name>A0AAJ1BKN2_9GAMM</name>
<keyword evidence="2" id="KW-1133">Transmembrane helix</keyword>
<dbReference type="InterPro" id="IPR012675">
    <property type="entry name" value="Beta-grasp_dom_sf"/>
</dbReference>
<comment type="caution">
    <text evidence="4">The sequence shown here is derived from an EMBL/GenBank/DDBJ whole genome shotgun (WGS) entry which is preliminary data.</text>
</comment>
<reference evidence="4 5" key="1">
    <citation type="submission" date="2022-02" db="EMBL/GenBank/DDBJ databases">
        <title>The genome sequence of Shewanella sp. 3B26.</title>
        <authorList>
            <person name="Du J."/>
        </authorList>
    </citation>
    <scope>NUCLEOTIDE SEQUENCE [LARGE SCALE GENOMIC DNA]</scope>
    <source>
        <strain evidence="4 5">3B26</strain>
    </source>
</reference>
<dbReference type="SUPFAM" id="SSF54292">
    <property type="entry name" value="2Fe-2S ferredoxin-like"/>
    <property type="match status" value="1"/>
</dbReference>
<keyword evidence="2" id="KW-0812">Transmembrane</keyword>
<dbReference type="InterPro" id="IPR001041">
    <property type="entry name" value="2Fe-2S_ferredoxin-type"/>
</dbReference>
<dbReference type="InterPro" id="IPR036010">
    <property type="entry name" value="2Fe-2S_ferredoxin-like_sf"/>
</dbReference>
<dbReference type="EMBL" id="JAKUDL010000009">
    <property type="protein sequence ID" value="MCH4296371.1"/>
    <property type="molecule type" value="Genomic_DNA"/>
</dbReference>
<evidence type="ECO:0000256" key="2">
    <source>
        <dbReference type="SAM" id="Phobius"/>
    </source>
</evidence>
<dbReference type="Pfam" id="PF03929">
    <property type="entry name" value="PepSY_TM"/>
    <property type="match status" value="1"/>
</dbReference>
<evidence type="ECO:0000313" key="5">
    <source>
        <dbReference type="Proteomes" id="UP001297581"/>
    </source>
</evidence>
<evidence type="ECO:0000313" key="4">
    <source>
        <dbReference type="EMBL" id="MCH4296371.1"/>
    </source>
</evidence>
<organism evidence="4 5">
    <name type="scientific">Shewanella zhuhaiensis</name>
    <dbReference type="NCBI Taxonomy" id="2919576"/>
    <lineage>
        <taxon>Bacteria</taxon>
        <taxon>Pseudomonadati</taxon>
        <taxon>Pseudomonadota</taxon>
        <taxon>Gammaproteobacteria</taxon>
        <taxon>Alteromonadales</taxon>
        <taxon>Shewanellaceae</taxon>
        <taxon>Shewanella</taxon>
    </lineage>
</organism>
<dbReference type="Pfam" id="PF00111">
    <property type="entry name" value="Fer2"/>
    <property type="match status" value="1"/>
</dbReference>
<dbReference type="RefSeq" id="WP_240592425.1">
    <property type="nucleotide sequence ID" value="NZ_JAKUDL010000009.1"/>
</dbReference>
<dbReference type="InterPro" id="IPR005625">
    <property type="entry name" value="PepSY-ass_TM"/>
</dbReference>
<protein>
    <submittedName>
        <fullName evidence="4">PepSY domain-containing protein</fullName>
    </submittedName>
</protein>
<keyword evidence="2" id="KW-0472">Membrane</keyword>
<sequence>MNWLKLHLYLAALCGLQMLLWLGSGLTLSLIDEDYLDANRYRVNDMAKTTGAPRPFDPDGLSLPAQVSEIRLDSLLARPVYRLKLGEQSMSLWADTLAPLELDDALLRQIAAASIKAPLTKRLQYLPGDAIGFPGSAKVALFQAQTDRNTRVLVDVESGKLLAHKDKGSDLKELLLMLHFMDYAPGNGIGFNHIGIRLFALLTLLMALSGTVVVWQRWRSGFYRLSKAAACEALPSLSVLDTQGNELGRFSSGASLLETINAKSPLLPTQCGGGGSCGMCALVFIDTPPAPTEADIERLGKRVEQGQRLACQHGAYHGRVSLANKAQERYWQKQRGTCEPDASKNV</sequence>